<feature type="region of interest" description="Disordered" evidence="3">
    <location>
        <begin position="346"/>
        <end position="374"/>
    </location>
</feature>
<feature type="transmembrane region" description="Helical" evidence="4">
    <location>
        <begin position="165"/>
        <end position="185"/>
    </location>
</feature>
<dbReference type="STRING" id="336566.ABB30_00330"/>
<feature type="transmembrane region" description="Helical" evidence="4">
    <location>
        <begin position="12"/>
        <end position="29"/>
    </location>
</feature>
<reference evidence="6 7" key="1">
    <citation type="submission" date="2015-05" db="EMBL/GenBank/DDBJ databases">
        <title>Genome sequencing and analysis of members of genus Stenotrophomonas.</title>
        <authorList>
            <person name="Patil P.P."/>
            <person name="Midha S."/>
            <person name="Patil P.B."/>
        </authorList>
    </citation>
    <scope>NUCLEOTIDE SEQUENCE [LARGE SCALE GENOMIC DNA]</scope>
    <source>
        <strain evidence="6 7">DSM 24757</strain>
    </source>
</reference>
<dbReference type="GO" id="GO:0005886">
    <property type="term" value="C:plasma membrane"/>
    <property type="evidence" value="ECO:0007669"/>
    <property type="project" value="TreeGrafter"/>
</dbReference>
<feature type="transmembrane region" description="Helical" evidence="4">
    <location>
        <begin position="95"/>
        <end position="114"/>
    </location>
</feature>
<dbReference type="NCBIfam" id="TIGR00254">
    <property type="entry name" value="GGDEF"/>
    <property type="match status" value="1"/>
</dbReference>
<dbReference type="SUPFAM" id="SSF55073">
    <property type="entry name" value="Nucleotide cyclase"/>
    <property type="match status" value="1"/>
</dbReference>
<keyword evidence="4" id="KW-0472">Membrane</keyword>
<dbReference type="InterPro" id="IPR050469">
    <property type="entry name" value="Diguanylate_Cyclase"/>
</dbReference>
<dbReference type="SMART" id="SM00267">
    <property type="entry name" value="GGDEF"/>
    <property type="match status" value="1"/>
</dbReference>
<dbReference type="CDD" id="cd01949">
    <property type="entry name" value="GGDEF"/>
    <property type="match status" value="1"/>
</dbReference>
<gene>
    <name evidence="6" type="ORF">ABB30_00330</name>
</gene>
<evidence type="ECO:0000313" key="6">
    <source>
        <dbReference type="EMBL" id="KRG79637.1"/>
    </source>
</evidence>
<dbReference type="PANTHER" id="PTHR45138">
    <property type="entry name" value="REGULATORY COMPONENTS OF SENSORY TRANSDUCTION SYSTEM"/>
    <property type="match status" value="1"/>
</dbReference>
<evidence type="ECO:0000256" key="4">
    <source>
        <dbReference type="SAM" id="Phobius"/>
    </source>
</evidence>
<dbReference type="GO" id="GO:1902201">
    <property type="term" value="P:negative regulation of bacterial-type flagellum-dependent cell motility"/>
    <property type="evidence" value="ECO:0007669"/>
    <property type="project" value="TreeGrafter"/>
</dbReference>
<dbReference type="InterPro" id="IPR029787">
    <property type="entry name" value="Nucleotide_cyclase"/>
</dbReference>
<dbReference type="EMBL" id="LDJM01000002">
    <property type="protein sequence ID" value="KRG79637.1"/>
    <property type="molecule type" value="Genomic_DNA"/>
</dbReference>
<feature type="transmembrane region" description="Helical" evidence="4">
    <location>
        <begin position="197"/>
        <end position="218"/>
    </location>
</feature>
<feature type="domain" description="GGDEF" evidence="5">
    <location>
        <begin position="265"/>
        <end position="417"/>
    </location>
</feature>
<dbReference type="Proteomes" id="UP000050956">
    <property type="component" value="Unassembled WGS sequence"/>
</dbReference>
<organism evidence="6 7">
    <name type="scientific">Stenotrophomonas ginsengisoli</name>
    <dbReference type="NCBI Taxonomy" id="336566"/>
    <lineage>
        <taxon>Bacteria</taxon>
        <taxon>Pseudomonadati</taxon>
        <taxon>Pseudomonadota</taxon>
        <taxon>Gammaproteobacteria</taxon>
        <taxon>Lysobacterales</taxon>
        <taxon>Lysobacteraceae</taxon>
        <taxon>Stenotrophomonas</taxon>
    </lineage>
</organism>
<dbReference type="EC" id="2.7.7.65" evidence="1"/>
<keyword evidence="4" id="KW-0812">Transmembrane</keyword>
<keyword evidence="7" id="KW-1185">Reference proteome</keyword>
<comment type="catalytic activity">
    <reaction evidence="2">
        <text>2 GTP = 3',3'-c-di-GMP + 2 diphosphate</text>
        <dbReference type="Rhea" id="RHEA:24898"/>
        <dbReference type="ChEBI" id="CHEBI:33019"/>
        <dbReference type="ChEBI" id="CHEBI:37565"/>
        <dbReference type="ChEBI" id="CHEBI:58805"/>
        <dbReference type="EC" id="2.7.7.65"/>
    </reaction>
</comment>
<dbReference type="PROSITE" id="PS50887">
    <property type="entry name" value="GGDEF"/>
    <property type="match status" value="1"/>
</dbReference>
<evidence type="ECO:0000259" key="5">
    <source>
        <dbReference type="PROSITE" id="PS50887"/>
    </source>
</evidence>
<accession>A0A0R0DDA2</accession>
<keyword evidence="4" id="KW-1133">Transmembrane helix</keyword>
<name>A0A0R0DDA2_9GAMM</name>
<protein>
    <recommendedName>
        <fullName evidence="1">diguanylate cyclase</fullName>
        <ecNumber evidence="1">2.7.7.65</ecNumber>
    </recommendedName>
</protein>
<comment type="caution">
    <text evidence="6">The sequence shown here is derived from an EMBL/GenBank/DDBJ whole genome shotgun (WGS) entry which is preliminary data.</text>
</comment>
<dbReference type="PATRIC" id="fig|336566.3.peg.1030"/>
<dbReference type="InterPro" id="IPR000160">
    <property type="entry name" value="GGDEF_dom"/>
</dbReference>
<feature type="transmembrane region" description="Helical" evidence="4">
    <location>
        <begin position="126"/>
        <end position="145"/>
    </location>
</feature>
<dbReference type="GO" id="GO:0052621">
    <property type="term" value="F:diguanylate cyclase activity"/>
    <property type="evidence" value="ECO:0007669"/>
    <property type="project" value="UniProtKB-EC"/>
</dbReference>
<dbReference type="GO" id="GO:0043709">
    <property type="term" value="P:cell adhesion involved in single-species biofilm formation"/>
    <property type="evidence" value="ECO:0007669"/>
    <property type="project" value="TreeGrafter"/>
</dbReference>
<dbReference type="Pfam" id="PF00990">
    <property type="entry name" value="GGDEF"/>
    <property type="match status" value="2"/>
</dbReference>
<evidence type="ECO:0000256" key="1">
    <source>
        <dbReference type="ARBA" id="ARBA00012528"/>
    </source>
</evidence>
<feature type="compositionally biased region" description="Basic and acidic residues" evidence="3">
    <location>
        <begin position="349"/>
        <end position="358"/>
    </location>
</feature>
<sequence>MLTSVLRKIASLLFTVPALGLGVLLWGSAGEGDVSNQMHRVLPLIVLGIGSGLCLLYGRVRVLFQLLLLYASLVLLQVPVAHFQRTGMLLPATQVIFHSISLWLPLLFAGMAFWPERGRPRRDIGLRCLVLACVLLPFSLLAQQNPEGMQRMISDVHWPALQTDISALAQLPGWLFLLLGAALAWRAHRRRRPCDIAALLALLCMYVMLPRIFMTPAVLVTTPLVAMALLICAVVQEAFDLAFRDDLTGLPGRRALNEALKRVGSQYTIAMVDVDHFKKFNDTHGHDAGDEVLKLVASRLARVGGGGRAFRYGGEEFTLLFDGRDARTAREAIEDVRMAIEQARMQLRNRSERGRDDAQGSQRRGQGGNGPVVHVTASMGVADQRAGSSPHAVIKAADKALYAAKDAGRNCVRLHGQRTMAEIVGGKKLAVD</sequence>
<dbReference type="AlphaFoldDB" id="A0A0R0DDA2"/>
<feature type="transmembrane region" description="Helical" evidence="4">
    <location>
        <begin position="41"/>
        <end position="58"/>
    </location>
</feature>
<feature type="transmembrane region" description="Helical" evidence="4">
    <location>
        <begin position="63"/>
        <end position="83"/>
    </location>
</feature>
<evidence type="ECO:0000256" key="2">
    <source>
        <dbReference type="ARBA" id="ARBA00034247"/>
    </source>
</evidence>
<dbReference type="Gene3D" id="3.30.70.270">
    <property type="match status" value="1"/>
</dbReference>
<dbReference type="PANTHER" id="PTHR45138:SF9">
    <property type="entry name" value="DIGUANYLATE CYCLASE DGCM-RELATED"/>
    <property type="match status" value="1"/>
</dbReference>
<proteinExistence type="predicted"/>
<dbReference type="InterPro" id="IPR043128">
    <property type="entry name" value="Rev_trsase/Diguanyl_cyclase"/>
</dbReference>
<evidence type="ECO:0000313" key="7">
    <source>
        <dbReference type="Proteomes" id="UP000050956"/>
    </source>
</evidence>
<evidence type="ECO:0000256" key="3">
    <source>
        <dbReference type="SAM" id="MobiDB-lite"/>
    </source>
</evidence>